<dbReference type="EC" id="1.1.2.4" evidence="10"/>
<dbReference type="Pfam" id="PF01565">
    <property type="entry name" value="FAD_binding_4"/>
    <property type="match status" value="1"/>
</dbReference>
<evidence type="ECO:0000256" key="6">
    <source>
        <dbReference type="ARBA" id="ARBA00022946"/>
    </source>
</evidence>
<sequence length="938" mass="100068">MTSSPPSSLPHVWPGLHRALADVCGSVSVRPLDRLAGGHDASHFLFIPQAVARPSDAREVGAVVAAARRSGATVTFRGGGTSLSGQAGTDSVLVDTRRNFRGIEVLDGGARVRSGPGATVRQVNARLARYGRMLGPDPASEVACTIGGVIANNSSGMACGVVDNAYRTLESSVLVLASGTVIDTSDPDADLILRARERTLYDGLVALREGIRSRPEAVREIKRLFAIKNTMGYGINSFLDHDRPVDILEHLVVGSEGTLAFVAEATFRTVKVKPYVATQLLVFDDLAGATGALPELVATGLATIELMDAASLRVAQRNAAATNELREMKVRDHAALLLEYREETAEALASRVEAGERALHGLHVATASPITTSPDLRARLWHIRKGLFTEVAGNRPSGTNSLLEDIAVPVERLNKTCAALLELFDEHGYEDSVIFGHAKDGNIHFMINERFDDPDCLRRYEAFTEDMVSLVLAQGGTLKAEHGTGRTMAPFVRRQYGDDLYDVMLEVKRLADPDGVLNPGVLLSQDDAAHVSNLKTSPSVEDEVDRCVECGYCEPVCPSRDLTLTPRERIVARREIKRAHQHGDAELVESLERDYQYDGIETCAADGMCETACPVLINTGDLVRRLRAETQSAAIQRVWKSAARHWDGATRAAGAALTIAAAVPAALPVTTTRSARALVGDDVVPQWSADLPSGGRRRREIAQPDPVAVYFPSCTTTMFGAAGGGGVSESFLALCARAGVALATPAAIGSLCCGTPWKSKGLTDGYAVMRDKVAAALRDATRGGELPLVCDASSCTEGVEVLLEAAGLATVKVVDAVDFVDRVVVPRLPEGRRLPSVTLHPTCSSTRLGINHALNRVAALVAEDVVVPDGWMCCAFAGDRGMLHPELTRSATAREAAEVGALATSAHASLNRTCELGMARSTGEDYVHILELLDQVTR</sequence>
<keyword evidence="8" id="KW-0408">Iron</keyword>
<evidence type="ECO:0000256" key="2">
    <source>
        <dbReference type="ARBA" id="ARBA00008000"/>
    </source>
</evidence>
<dbReference type="InterPro" id="IPR016167">
    <property type="entry name" value="FAD-bd_PCMH_sub1"/>
</dbReference>
<organism evidence="13 14">
    <name type="scientific">Nocardioides currus</name>
    <dbReference type="NCBI Taxonomy" id="2133958"/>
    <lineage>
        <taxon>Bacteria</taxon>
        <taxon>Bacillati</taxon>
        <taxon>Actinomycetota</taxon>
        <taxon>Actinomycetes</taxon>
        <taxon>Propionibacteriales</taxon>
        <taxon>Nocardioidaceae</taxon>
        <taxon>Nocardioides</taxon>
    </lineage>
</organism>
<keyword evidence="4" id="KW-0479">Metal-binding</keyword>
<evidence type="ECO:0000256" key="1">
    <source>
        <dbReference type="ARBA" id="ARBA00001974"/>
    </source>
</evidence>
<dbReference type="GO" id="GO:0004458">
    <property type="term" value="F:D-lactate dehydrogenase (cytochrome) activity"/>
    <property type="evidence" value="ECO:0007669"/>
    <property type="project" value="UniProtKB-EC"/>
</dbReference>
<feature type="domain" description="4Fe-4S ferredoxin-type" evidence="11">
    <location>
        <begin position="536"/>
        <end position="567"/>
    </location>
</feature>
<evidence type="ECO:0000256" key="8">
    <source>
        <dbReference type="ARBA" id="ARBA00023004"/>
    </source>
</evidence>
<dbReference type="PROSITE" id="PS00198">
    <property type="entry name" value="4FE4S_FER_1"/>
    <property type="match status" value="1"/>
</dbReference>
<dbReference type="Gene3D" id="3.30.465.10">
    <property type="match status" value="1"/>
</dbReference>
<dbReference type="Pfam" id="PF13183">
    <property type="entry name" value="Fer4_8"/>
    <property type="match status" value="1"/>
</dbReference>
<dbReference type="InterPro" id="IPR016164">
    <property type="entry name" value="FAD-linked_Oxase-like_C"/>
</dbReference>
<dbReference type="InterPro" id="IPR006094">
    <property type="entry name" value="Oxid_FAD_bind_N"/>
</dbReference>
<dbReference type="GO" id="GO:0008720">
    <property type="term" value="F:D-lactate dehydrogenase (NAD+) activity"/>
    <property type="evidence" value="ECO:0007669"/>
    <property type="project" value="TreeGrafter"/>
</dbReference>
<comment type="similarity">
    <text evidence="2">Belongs to the FAD-binding oxidoreductase/transferase type 4 family.</text>
</comment>
<proteinExistence type="inferred from homology"/>
<reference evidence="13 14" key="1">
    <citation type="submission" date="2018-03" db="EMBL/GenBank/DDBJ databases">
        <authorList>
            <person name="Keele B.F."/>
        </authorList>
    </citation>
    <scope>NUCLEOTIDE SEQUENCE [LARGE SCALE GENOMIC DNA]</scope>
    <source>
        <strain evidence="13 14">IB-3</strain>
    </source>
</reference>
<dbReference type="RefSeq" id="WP_108344662.1">
    <property type="nucleotide sequence ID" value="NZ_PYXZ01000004.1"/>
</dbReference>
<feature type="domain" description="FAD-binding PCMH-type" evidence="12">
    <location>
        <begin position="44"/>
        <end position="272"/>
    </location>
</feature>
<dbReference type="PROSITE" id="PS51379">
    <property type="entry name" value="4FE4S_FER_2"/>
    <property type="match status" value="1"/>
</dbReference>
<comment type="cofactor">
    <cofactor evidence="1">
        <name>FAD</name>
        <dbReference type="ChEBI" id="CHEBI:57692"/>
    </cofactor>
</comment>
<keyword evidence="14" id="KW-1185">Reference proteome</keyword>
<dbReference type="PANTHER" id="PTHR11748:SF111">
    <property type="entry name" value="D-LACTATE DEHYDROGENASE, MITOCHONDRIAL-RELATED"/>
    <property type="match status" value="1"/>
</dbReference>
<gene>
    <name evidence="13" type="ORF">C7S10_12040</name>
</gene>
<evidence type="ECO:0000259" key="11">
    <source>
        <dbReference type="PROSITE" id="PS51379"/>
    </source>
</evidence>
<evidence type="ECO:0000259" key="12">
    <source>
        <dbReference type="PROSITE" id="PS51387"/>
    </source>
</evidence>
<comment type="caution">
    <text evidence="13">The sequence shown here is derived from an EMBL/GenBank/DDBJ whole genome shotgun (WGS) entry which is preliminary data.</text>
</comment>
<dbReference type="InterPro" id="IPR016169">
    <property type="entry name" value="FAD-bd_PCMH_sub2"/>
</dbReference>
<dbReference type="SUPFAM" id="SSF46548">
    <property type="entry name" value="alpha-helical ferredoxin"/>
    <property type="match status" value="1"/>
</dbReference>
<evidence type="ECO:0000256" key="7">
    <source>
        <dbReference type="ARBA" id="ARBA00023002"/>
    </source>
</evidence>
<keyword evidence="5" id="KW-0274">FAD</keyword>
<evidence type="ECO:0000256" key="3">
    <source>
        <dbReference type="ARBA" id="ARBA00022630"/>
    </source>
</evidence>
<dbReference type="PANTHER" id="PTHR11748">
    <property type="entry name" value="D-LACTATE DEHYDROGENASE"/>
    <property type="match status" value="1"/>
</dbReference>
<evidence type="ECO:0000256" key="10">
    <source>
        <dbReference type="ARBA" id="ARBA00038897"/>
    </source>
</evidence>
<accession>A0A2R7YXQ2</accession>
<dbReference type="SUPFAM" id="SSF55103">
    <property type="entry name" value="FAD-linked oxidases, C-terminal domain"/>
    <property type="match status" value="1"/>
</dbReference>
<dbReference type="PROSITE" id="PS51387">
    <property type="entry name" value="FAD_PCMH"/>
    <property type="match status" value="1"/>
</dbReference>
<keyword evidence="9" id="KW-0411">Iron-sulfur</keyword>
<dbReference type="AlphaFoldDB" id="A0A2R7YXQ2"/>
<dbReference type="Gene3D" id="1.10.1060.10">
    <property type="entry name" value="Alpha-helical ferredoxin"/>
    <property type="match status" value="1"/>
</dbReference>
<dbReference type="InterPro" id="IPR016166">
    <property type="entry name" value="FAD-bd_PCMH"/>
</dbReference>
<dbReference type="Gene3D" id="3.30.70.2740">
    <property type="match status" value="1"/>
</dbReference>
<evidence type="ECO:0000313" key="13">
    <source>
        <dbReference type="EMBL" id="PUA81094.1"/>
    </source>
</evidence>
<dbReference type="OrthoDB" id="9770306at2"/>
<protein>
    <recommendedName>
        <fullName evidence="10">D-lactate dehydrogenase (cytochrome)</fullName>
        <ecNumber evidence="10">1.1.2.4</ecNumber>
    </recommendedName>
</protein>
<evidence type="ECO:0000256" key="4">
    <source>
        <dbReference type="ARBA" id="ARBA00022723"/>
    </source>
</evidence>
<dbReference type="GO" id="GO:1903457">
    <property type="term" value="P:lactate catabolic process"/>
    <property type="evidence" value="ECO:0007669"/>
    <property type="project" value="TreeGrafter"/>
</dbReference>
<name>A0A2R7YXQ2_9ACTN</name>
<dbReference type="InterPro" id="IPR036318">
    <property type="entry name" value="FAD-bd_PCMH-like_sf"/>
</dbReference>
<dbReference type="EMBL" id="PYXZ01000004">
    <property type="protein sequence ID" value="PUA81094.1"/>
    <property type="molecule type" value="Genomic_DNA"/>
</dbReference>
<evidence type="ECO:0000256" key="9">
    <source>
        <dbReference type="ARBA" id="ARBA00023014"/>
    </source>
</evidence>
<dbReference type="GO" id="GO:0051536">
    <property type="term" value="F:iron-sulfur cluster binding"/>
    <property type="evidence" value="ECO:0007669"/>
    <property type="project" value="UniProtKB-KW"/>
</dbReference>
<dbReference type="InterPro" id="IPR017896">
    <property type="entry name" value="4Fe4S_Fe-S-bd"/>
</dbReference>
<dbReference type="InterPro" id="IPR004113">
    <property type="entry name" value="FAD-bd_oxidored_4_C"/>
</dbReference>
<dbReference type="Pfam" id="PF02913">
    <property type="entry name" value="FAD-oxidase_C"/>
    <property type="match status" value="1"/>
</dbReference>
<keyword evidence="6" id="KW-0809">Transit peptide</keyword>
<keyword evidence="3" id="KW-0285">Flavoprotein</keyword>
<dbReference type="Gene3D" id="3.30.43.10">
    <property type="entry name" value="Uridine Diphospho-n-acetylenolpyruvylglucosamine Reductase, domain 2"/>
    <property type="match status" value="1"/>
</dbReference>
<dbReference type="GO" id="GO:0071949">
    <property type="term" value="F:FAD binding"/>
    <property type="evidence" value="ECO:0007669"/>
    <property type="project" value="InterPro"/>
</dbReference>
<dbReference type="GO" id="GO:0046872">
    <property type="term" value="F:metal ion binding"/>
    <property type="evidence" value="ECO:0007669"/>
    <property type="project" value="UniProtKB-KW"/>
</dbReference>
<evidence type="ECO:0000256" key="5">
    <source>
        <dbReference type="ARBA" id="ARBA00022827"/>
    </source>
</evidence>
<dbReference type="SUPFAM" id="SSF56176">
    <property type="entry name" value="FAD-binding/transporter-associated domain-like"/>
    <property type="match status" value="1"/>
</dbReference>
<dbReference type="Proteomes" id="UP000244867">
    <property type="component" value="Unassembled WGS sequence"/>
</dbReference>
<dbReference type="InterPro" id="IPR009051">
    <property type="entry name" value="Helical_ferredxn"/>
</dbReference>
<keyword evidence="7" id="KW-0560">Oxidoreductase</keyword>
<dbReference type="InterPro" id="IPR017900">
    <property type="entry name" value="4Fe4S_Fe_S_CS"/>
</dbReference>
<evidence type="ECO:0000313" key="14">
    <source>
        <dbReference type="Proteomes" id="UP000244867"/>
    </source>
</evidence>